<keyword evidence="9" id="KW-0614">Plasmid</keyword>
<dbReference type="InterPro" id="IPR036259">
    <property type="entry name" value="MFS_trans_sf"/>
</dbReference>
<keyword evidence="6 7" id="KW-0472">Membrane</keyword>
<dbReference type="KEGG" id="bgd:bgla_4p2730"/>
<dbReference type="Gene3D" id="1.20.1250.20">
    <property type="entry name" value="MFS general substrate transporter like domains"/>
    <property type="match status" value="1"/>
</dbReference>
<evidence type="ECO:0000256" key="5">
    <source>
        <dbReference type="ARBA" id="ARBA00022989"/>
    </source>
</evidence>
<evidence type="ECO:0000313" key="10">
    <source>
        <dbReference type="Proteomes" id="UP000008316"/>
    </source>
</evidence>
<dbReference type="GO" id="GO:0005886">
    <property type="term" value="C:plasma membrane"/>
    <property type="evidence" value="ECO:0007669"/>
    <property type="project" value="UniProtKB-SubCell"/>
</dbReference>
<dbReference type="Proteomes" id="UP000008316">
    <property type="component" value="Plasmid bgla_4p"/>
</dbReference>
<protein>
    <recommendedName>
        <fullName evidence="8">Major facilitator superfamily (MFS) profile domain-containing protein</fullName>
    </recommendedName>
</protein>
<sequence>MRATPYWSLIALIFLVRTAIFMIVPFLFMIVSGGHGGDVVLAGLVVGAIPLTSSVTGVVGGPIADIFPRKTVMIASVVLGGGVFIGFSQASGALAYLACALALGVVQGCFEPASAGLMVESTAAENRDMAFGHRYLAINVAAVVGPLIGGLIALKYPVFAFLCTAFVLLLTAVLIHLLLPRAPVVDRAVARGATHSIGPMLASLRGDRTLQICFAGCFLMMIIYGQLTTTFSSFVVSNLDNGAHRVGMLMSLNAGLVVTLQILFSKIGKAIGRRNVIAVGVLFYGLAPLAPVAFGAVFTGFIVFVVMLTFGEMFLFPVSGMLFAELSSERTRSTYMGLFNATSLGLAVGPALGSIAMRSLGLSGLCVGLAAIGAVMGLSFAAVMRSERLLVSG</sequence>
<feature type="transmembrane region" description="Helical" evidence="7">
    <location>
        <begin position="276"/>
        <end position="294"/>
    </location>
</feature>
<feature type="transmembrane region" description="Helical" evidence="7">
    <location>
        <begin position="209"/>
        <end position="227"/>
    </location>
</feature>
<dbReference type="InterPro" id="IPR050171">
    <property type="entry name" value="MFS_Transporters"/>
</dbReference>
<feature type="transmembrane region" description="Helical" evidence="7">
    <location>
        <begin position="247"/>
        <end position="264"/>
    </location>
</feature>
<feature type="transmembrane region" description="Helical" evidence="7">
    <location>
        <begin position="7"/>
        <end position="33"/>
    </location>
</feature>
<dbReference type="EMBL" id="CP002604">
    <property type="protein sequence ID" value="AEA66032.1"/>
    <property type="molecule type" value="Genomic_DNA"/>
</dbReference>
<feature type="transmembrane region" description="Helical" evidence="7">
    <location>
        <begin position="159"/>
        <end position="179"/>
    </location>
</feature>
<evidence type="ECO:0000313" key="9">
    <source>
        <dbReference type="EMBL" id="AEA66032.1"/>
    </source>
</evidence>
<feature type="transmembrane region" description="Helical" evidence="7">
    <location>
        <begin position="39"/>
        <end position="59"/>
    </location>
</feature>
<dbReference type="SUPFAM" id="SSF103473">
    <property type="entry name" value="MFS general substrate transporter"/>
    <property type="match status" value="1"/>
</dbReference>
<dbReference type="AlphaFoldDB" id="F2LT86"/>
<feature type="transmembrane region" description="Helical" evidence="7">
    <location>
        <begin position="93"/>
        <end position="114"/>
    </location>
</feature>
<dbReference type="InterPro" id="IPR020846">
    <property type="entry name" value="MFS_dom"/>
</dbReference>
<evidence type="ECO:0000256" key="3">
    <source>
        <dbReference type="ARBA" id="ARBA00022475"/>
    </source>
</evidence>
<proteinExistence type="predicted"/>
<keyword evidence="2" id="KW-0813">Transport</keyword>
<feature type="transmembrane region" description="Helical" evidence="7">
    <location>
        <begin position="300"/>
        <end position="323"/>
    </location>
</feature>
<keyword evidence="5 7" id="KW-1133">Transmembrane helix</keyword>
<evidence type="ECO:0000259" key="8">
    <source>
        <dbReference type="PROSITE" id="PS50850"/>
    </source>
</evidence>
<gene>
    <name evidence="9" type="ordered locus">bgla_4p2730</name>
</gene>
<comment type="subcellular location">
    <subcellularLocation>
        <location evidence="1">Cell membrane</location>
        <topology evidence="1">Multi-pass membrane protein</topology>
    </subcellularLocation>
</comment>
<evidence type="ECO:0000256" key="6">
    <source>
        <dbReference type="ARBA" id="ARBA00023136"/>
    </source>
</evidence>
<keyword evidence="3" id="KW-1003">Cell membrane</keyword>
<reference evidence="9 10" key="1">
    <citation type="journal article" date="2011" name="J. Bacteriol.">
        <title>Complete genome sequence of Burkholderia gladioli BSR3.</title>
        <authorList>
            <person name="Seo Y.S."/>
            <person name="Lim J."/>
            <person name="Choi B.S."/>
            <person name="Kim H."/>
            <person name="Goo E."/>
            <person name="Lee B."/>
            <person name="Lim J.S."/>
            <person name="Choi I.Y."/>
            <person name="Moon J.S."/>
            <person name="Kim J."/>
            <person name="Hwang I."/>
        </authorList>
    </citation>
    <scope>NUCLEOTIDE SEQUENCE [LARGE SCALE GENOMIC DNA]</scope>
    <source>
        <strain evidence="10">BSR3</strain>
    </source>
</reference>
<feature type="transmembrane region" description="Helical" evidence="7">
    <location>
        <begin position="362"/>
        <end position="383"/>
    </location>
</feature>
<evidence type="ECO:0000256" key="4">
    <source>
        <dbReference type="ARBA" id="ARBA00022692"/>
    </source>
</evidence>
<evidence type="ECO:0000256" key="2">
    <source>
        <dbReference type="ARBA" id="ARBA00022448"/>
    </source>
</evidence>
<feature type="transmembrane region" description="Helical" evidence="7">
    <location>
        <begin position="335"/>
        <end position="356"/>
    </location>
</feature>
<dbReference type="PANTHER" id="PTHR23517">
    <property type="entry name" value="RESISTANCE PROTEIN MDTM, PUTATIVE-RELATED-RELATED"/>
    <property type="match status" value="1"/>
</dbReference>
<dbReference type="Pfam" id="PF07690">
    <property type="entry name" value="MFS_1"/>
    <property type="match status" value="1"/>
</dbReference>
<dbReference type="HOGENOM" id="CLU_001265_60_0_4"/>
<accession>F2LT86</accession>
<dbReference type="PANTHER" id="PTHR23517:SF2">
    <property type="entry name" value="MULTIDRUG RESISTANCE PROTEIN MDTH"/>
    <property type="match status" value="1"/>
</dbReference>
<geneLocation type="plasmid" evidence="9 10">
    <name>bgla_4p</name>
</geneLocation>
<feature type="transmembrane region" description="Helical" evidence="7">
    <location>
        <begin position="71"/>
        <end position="87"/>
    </location>
</feature>
<keyword evidence="4 7" id="KW-0812">Transmembrane</keyword>
<dbReference type="RefSeq" id="WP_013700202.1">
    <property type="nucleotide sequence ID" value="NC_015383.1"/>
</dbReference>
<dbReference type="PROSITE" id="PS50850">
    <property type="entry name" value="MFS"/>
    <property type="match status" value="1"/>
</dbReference>
<organism evidence="9 10">
    <name type="scientific">Burkholderia gladioli (strain BSR3)</name>
    <dbReference type="NCBI Taxonomy" id="999541"/>
    <lineage>
        <taxon>Bacteria</taxon>
        <taxon>Pseudomonadati</taxon>
        <taxon>Pseudomonadota</taxon>
        <taxon>Betaproteobacteria</taxon>
        <taxon>Burkholderiales</taxon>
        <taxon>Burkholderiaceae</taxon>
        <taxon>Burkholderia</taxon>
    </lineage>
</organism>
<evidence type="ECO:0000256" key="1">
    <source>
        <dbReference type="ARBA" id="ARBA00004651"/>
    </source>
</evidence>
<name>F2LT86_BURGS</name>
<dbReference type="InterPro" id="IPR011701">
    <property type="entry name" value="MFS"/>
</dbReference>
<evidence type="ECO:0000256" key="7">
    <source>
        <dbReference type="SAM" id="Phobius"/>
    </source>
</evidence>
<keyword evidence="10" id="KW-1185">Reference proteome</keyword>
<feature type="transmembrane region" description="Helical" evidence="7">
    <location>
        <begin position="135"/>
        <end position="153"/>
    </location>
</feature>
<dbReference type="GO" id="GO:0022857">
    <property type="term" value="F:transmembrane transporter activity"/>
    <property type="evidence" value="ECO:0007669"/>
    <property type="project" value="InterPro"/>
</dbReference>
<feature type="domain" description="Major facilitator superfamily (MFS) profile" evidence="8">
    <location>
        <begin position="1"/>
        <end position="389"/>
    </location>
</feature>